<organism evidence="1">
    <name type="scientific">Candidatus Kentrum eta</name>
    <dbReference type="NCBI Taxonomy" id="2126337"/>
    <lineage>
        <taxon>Bacteria</taxon>
        <taxon>Pseudomonadati</taxon>
        <taxon>Pseudomonadota</taxon>
        <taxon>Gammaproteobacteria</taxon>
        <taxon>Candidatus Kentrum</taxon>
    </lineage>
</organism>
<accession>A0A450VHY1</accession>
<dbReference type="SUPFAM" id="SSF53098">
    <property type="entry name" value="Ribonuclease H-like"/>
    <property type="match status" value="1"/>
</dbReference>
<dbReference type="EMBL" id="CAADFJ010000348">
    <property type="protein sequence ID" value="VFK06410.1"/>
    <property type="molecule type" value="Genomic_DNA"/>
</dbReference>
<dbReference type="EMBL" id="CAADFI010000495">
    <property type="protein sequence ID" value="VFK04838.1"/>
    <property type="molecule type" value="Genomic_DNA"/>
</dbReference>
<evidence type="ECO:0000313" key="3">
    <source>
        <dbReference type="EMBL" id="VFK06410.1"/>
    </source>
</evidence>
<dbReference type="EMBL" id="CAADFG010000405">
    <property type="protein sequence ID" value="VFK04331.1"/>
    <property type="molecule type" value="Genomic_DNA"/>
</dbReference>
<proteinExistence type="predicted"/>
<dbReference type="InterPro" id="IPR036397">
    <property type="entry name" value="RNaseH_sf"/>
</dbReference>
<reference evidence="1" key="1">
    <citation type="submission" date="2019-02" db="EMBL/GenBank/DDBJ databases">
        <authorList>
            <person name="Gruber-Vodicka R. H."/>
            <person name="Seah K. B. B."/>
        </authorList>
    </citation>
    <scope>NUCLEOTIDE SEQUENCE</scope>
    <source>
        <strain evidence="3">BECK_SA2B12</strain>
        <strain evidence="1">BECK_SA2B15</strain>
        <strain evidence="2">BECK_SA2B20</strain>
    </source>
</reference>
<protein>
    <submittedName>
        <fullName evidence="1">Integrase core domain-containing protein</fullName>
    </submittedName>
</protein>
<evidence type="ECO:0000313" key="1">
    <source>
        <dbReference type="EMBL" id="VFK04331.1"/>
    </source>
</evidence>
<dbReference type="AlphaFoldDB" id="A0A450VHY1"/>
<evidence type="ECO:0000313" key="2">
    <source>
        <dbReference type="EMBL" id="VFK04838.1"/>
    </source>
</evidence>
<dbReference type="InterPro" id="IPR012337">
    <property type="entry name" value="RNaseH-like_sf"/>
</dbReference>
<name>A0A450VHY1_9GAMM</name>
<sequence>MRSIWLRHGLACFKKRLCALEEKIAKEGIILTEAQVTVLERKKYDDQVSGEIETEHPGYLGSQDTFYVGTLKGVRRIYQQTLQHDYQLYLALNDVEHTKTKVNSPQTNGICERFHKTILQEFYQVAFRKNLYTQGNRMKLFSN</sequence>
<gene>
    <name evidence="1" type="ORF">BECKH772A_GA0070896_104051</name>
    <name evidence="2" type="ORF">BECKH772B_GA0070898_104951</name>
    <name evidence="3" type="ORF">BECKH772C_GA0070978_103484</name>
</gene>
<dbReference type="GO" id="GO:0003676">
    <property type="term" value="F:nucleic acid binding"/>
    <property type="evidence" value="ECO:0007669"/>
    <property type="project" value="InterPro"/>
</dbReference>
<dbReference type="Gene3D" id="3.30.420.10">
    <property type="entry name" value="Ribonuclease H-like superfamily/Ribonuclease H"/>
    <property type="match status" value="1"/>
</dbReference>